<evidence type="ECO:0000313" key="3">
    <source>
        <dbReference type="Proteomes" id="UP000274920"/>
    </source>
</evidence>
<evidence type="ECO:0000259" key="1">
    <source>
        <dbReference type="Pfam" id="PF00535"/>
    </source>
</evidence>
<dbReference type="InterPro" id="IPR029044">
    <property type="entry name" value="Nucleotide-diphossugar_trans"/>
</dbReference>
<keyword evidence="2" id="KW-0808">Transferase</keyword>
<dbReference type="RefSeq" id="WP_125129645.1">
    <property type="nucleotide sequence ID" value="NZ_RHJS01000002.1"/>
</dbReference>
<accession>A0A3R8M2D5</accession>
<organism evidence="2 3">
    <name type="scientific">Schaedlerella arabinosiphila</name>
    <dbReference type="NCBI Taxonomy" id="2044587"/>
    <lineage>
        <taxon>Bacteria</taxon>
        <taxon>Bacillati</taxon>
        <taxon>Bacillota</taxon>
        <taxon>Clostridia</taxon>
        <taxon>Lachnospirales</taxon>
        <taxon>Lachnospiraceae</taxon>
        <taxon>Schaedlerella</taxon>
    </lineage>
</organism>
<dbReference type="AlphaFoldDB" id="A0A3R8M2D5"/>
<dbReference type="EMBL" id="RHJS01000002">
    <property type="protein sequence ID" value="RRK34535.1"/>
    <property type="molecule type" value="Genomic_DNA"/>
</dbReference>
<reference evidence="2" key="1">
    <citation type="submission" date="2018-10" db="EMBL/GenBank/DDBJ databases">
        <title>Schaedlerella arabinophila gen. nov. sp. nov., isolated from the mouse intestinal tract and comparative analysis with the genome of the closely related altered Schaedler flora strain ASF502.</title>
        <authorList>
            <person name="Miyake S."/>
            <person name="Soh M."/>
            <person name="Seedorf H."/>
        </authorList>
    </citation>
    <scope>NUCLEOTIDE SEQUENCE [LARGE SCALE GENOMIC DNA]</scope>
    <source>
        <strain evidence="2">DSM 106076</strain>
    </source>
</reference>
<proteinExistence type="predicted"/>
<dbReference type="Gene3D" id="3.90.550.10">
    <property type="entry name" value="Spore Coat Polysaccharide Biosynthesis Protein SpsA, Chain A"/>
    <property type="match status" value="1"/>
</dbReference>
<dbReference type="GO" id="GO:0016758">
    <property type="term" value="F:hexosyltransferase activity"/>
    <property type="evidence" value="ECO:0007669"/>
    <property type="project" value="UniProtKB-ARBA"/>
</dbReference>
<comment type="caution">
    <text evidence="2">The sequence shown here is derived from an EMBL/GenBank/DDBJ whole genome shotgun (WGS) entry which is preliminary data.</text>
</comment>
<evidence type="ECO:0000313" key="2">
    <source>
        <dbReference type="EMBL" id="RRK34535.1"/>
    </source>
</evidence>
<dbReference type="PANTHER" id="PTHR22916">
    <property type="entry name" value="GLYCOSYLTRANSFERASE"/>
    <property type="match status" value="1"/>
</dbReference>
<dbReference type="SUPFAM" id="SSF53448">
    <property type="entry name" value="Nucleotide-diphospho-sugar transferases"/>
    <property type="match status" value="1"/>
</dbReference>
<gene>
    <name evidence="2" type="ORF">EBB54_26745</name>
</gene>
<sequence>MEKLYEVSIICNTYNQKSYLEKAVKNMLAQRTTFDYEIIIHDDVSTDGTCDIIRKYAEAYPDKVRAIYERDNQYSKGADFITPIVKDIAKGKYIAMCEGDDFWIDENKLQLQRDTLEDHPECDMCACWGCTVTEDGKREISQIRPRIGNGILSVESVILGGGQYLVTAGLFFRKQMYENMLEFEKIISLDYAIQIKGSLRGGIFYIDKKMAVYRRYAAGSWTNDVLKNKEKLEAQWEIEKKLLETLDLDTNGKYHKTIIERMKAYIPFEQQMESRQDDILRLMQKYNQPCYIWGMGRRGKSLENFFGRHHIKIDGICDAVNTDIGKITEYGNKIFHTENVLENAGVILASTRWAYEDLIKADFAGDIIDFQQYMPYG</sequence>
<dbReference type="PANTHER" id="PTHR22916:SF3">
    <property type="entry name" value="UDP-GLCNAC:BETAGAL BETA-1,3-N-ACETYLGLUCOSAMINYLTRANSFERASE-LIKE PROTEIN 1"/>
    <property type="match status" value="1"/>
</dbReference>
<keyword evidence="3" id="KW-1185">Reference proteome</keyword>
<feature type="domain" description="Glycosyltransferase 2-like" evidence="1">
    <location>
        <begin position="8"/>
        <end position="141"/>
    </location>
</feature>
<protein>
    <submittedName>
        <fullName evidence="2">Glycosyltransferase</fullName>
    </submittedName>
</protein>
<dbReference type="Proteomes" id="UP000274920">
    <property type="component" value="Unassembled WGS sequence"/>
</dbReference>
<dbReference type="InterPro" id="IPR001173">
    <property type="entry name" value="Glyco_trans_2-like"/>
</dbReference>
<dbReference type="Pfam" id="PF00535">
    <property type="entry name" value="Glycos_transf_2"/>
    <property type="match status" value="1"/>
</dbReference>
<name>A0A3R8M2D5_9FIRM</name>